<gene>
    <name evidence="1" type="ORF">D910_05195</name>
</gene>
<evidence type="ECO:0000313" key="2">
    <source>
        <dbReference type="Proteomes" id="UP000030742"/>
    </source>
</evidence>
<evidence type="ECO:0000313" key="1">
    <source>
        <dbReference type="EMBL" id="ERL87806.1"/>
    </source>
</evidence>
<sequence>MHTSIRSIDHLTDIINDLTINKLFSTSSDFVRDEEKLQLHRTKCSALITFLIAPSLQADLIKDIANAPFSIIIDESTDVSRDKIINKEKCHAAKLLSDAYKDKSNQIILIFFRSFLKQLYLLNLNFQNTSIDYYKAFSDVNTMIWSLARQILKPAIIMSLESNIELLNDTMEYKQHFLGIDDCDFGFQFSTELNNLKLPFHISQILKNKCLEFIKVLLKELIKRMPIHLDVFRKIKMFNPQVISSQIRPTFSELPLNFAKQEKLSDLEILL</sequence>
<reference evidence="1 2" key="1">
    <citation type="journal article" date="2013" name="Genome Biol.">
        <title>Draft genome of the mountain pine beetle, Dendroctonus ponderosae Hopkins, a major forest pest.</title>
        <authorList>
            <person name="Keeling C.I."/>
            <person name="Yuen M.M."/>
            <person name="Liao N.Y."/>
            <person name="Docking T.R."/>
            <person name="Chan S.K."/>
            <person name="Taylor G.A."/>
            <person name="Palmquist D.L."/>
            <person name="Jackman S.D."/>
            <person name="Nguyen A."/>
            <person name="Li M."/>
            <person name="Henderson H."/>
            <person name="Janes J.K."/>
            <person name="Zhao Y."/>
            <person name="Pandoh P."/>
            <person name="Moore R."/>
            <person name="Sperling F.A."/>
            <person name="Huber D.P."/>
            <person name="Birol I."/>
            <person name="Jones S.J."/>
            <person name="Bohlmann J."/>
        </authorList>
    </citation>
    <scope>NUCLEOTIDE SEQUENCE</scope>
</reference>
<dbReference type="EMBL" id="KB632002">
    <property type="protein sequence ID" value="ERL87806.1"/>
    <property type="molecule type" value="Genomic_DNA"/>
</dbReference>
<dbReference type="Proteomes" id="UP000030742">
    <property type="component" value="Unassembled WGS sequence"/>
</dbReference>
<protein>
    <recommendedName>
        <fullName evidence="3">DUF4371 domain-containing protein</fullName>
    </recommendedName>
</protein>
<dbReference type="AlphaFoldDB" id="U4UB28"/>
<evidence type="ECO:0008006" key="3">
    <source>
        <dbReference type="Google" id="ProtNLM"/>
    </source>
</evidence>
<organism evidence="1 2">
    <name type="scientific">Dendroctonus ponderosae</name>
    <name type="common">Mountain pine beetle</name>
    <dbReference type="NCBI Taxonomy" id="77166"/>
    <lineage>
        <taxon>Eukaryota</taxon>
        <taxon>Metazoa</taxon>
        <taxon>Ecdysozoa</taxon>
        <taxon>Arthropoda</taxon>
        <taxon>Hexapoda</taxon>
        <taxon>Insecta</taxon>
        <taxon>Pterygota</taxon>
        <taxon>Neoptera</taxon>
        <taxon>Endopterygota</taxon>
        <taxon>Coleoptera</taxon>
        <taxon>Polyphaga</taxon>
        <taxon>Cucujiformia</taxon>
        <taxon>Curculionidae</taxon>
        <taxon>Scolytinae</taxon>
        <taxon>Dendroctonus</taxon>
    </lineage>
</organism>
<name>U4UB28_DENPD</name>
<accession>U4UB28</accession>
<proteinExistence type="predicted"/>